<dbReference type="EMBL" id="ML178831">
    <property type="protein sequence ID" value="TFK99841.1"/>
    <property type="molecule type" value="Genomic_DNA"/>
</dbReference>
<dbReference type="GO" id="GO:0005739">
    <property type="term" value="C:mitochondrion"/>
    <property type="evidence" value="ECO:0007669"/>
    <property type="project" value="TreeGrafter"/>
</dbReference>
<protein>
    <submittedName>
        <fullName evidence="9">Clavaminate synthase-like protein</fullName>
    </submittedName>
</protein>
<dbReference type="Pfam" id="PF02668">
    <property type="entry name" value="TauD"/>
    <property type="match status" value="1"/>
</dbReference>
<dbReference type="STRING" id="1884261.A0A5C3QDS6"/>
<dbReference type="InterPro" id="IPR042098">
    <property type="entry name" value="TauD-like_sf"/>
</dbReference>
<keyword evidence="4" id="KW-0223">Dioxygenase</keyword>
<dbReference type="CDD" id="cd00250">
    <property type="entry name" value="CAS_like"/>
    <property type="match status" value="1"/>
</dbReference>
<evidence type="ECO:0000313" key="10">
    <source>
        <dbReference type="Proteomes" id="UP000305067"/>
    </source>
</evidence>
<evidence type="ECO:0000256" key="4">
    <source>
        <dbReference type="ARBA" id="ARBA00022964"/>
    </source>
</evidence>
<gene>
    <name evidence="9" type="ORF">BDV98DRAFT_605665</name>
</gene>
<dbReference type="InterPro" id="IPR003819">
    <property type="entry name" value="TauD/TfdA-like"/>
</dbReference>
<proteinExistence type="inferred from homology"/>
<dbReference type="SUPFAM" id="SSF51197">
    <property type="entry name" value="Clavaminate synthase-like"/>
    <property type="match status" value="1"/>
</dbReference>
<evidence type="ECO:0000256" key="3">
    <source>
        <dbReference type="ARBA" id="ARBA00022723"/>
    </source>
</evidence>
<dbReference type="Gene3D" id="3.30.2020.30">
    <property type="match status" value="1"/>
</dbReference>
<dbReference type="FunFam" id="3.30.2020.30:FF:000002">
    <property type="entry name" value="Putative gamma-butyrobetaine dioxygenase"/>
    <property type="match status" value="1"/>
</dbReference>
<dbReference type="GO" id="GO:0046872">
    <property type="term" value="F:metal ion binding"/>
    <property type="evidence" value="ECO:0007669"/>
    <property type="project" value="UniProtKB-KW"/>
</dbReference>
<dbReference type="OrthoDB" id="406634at2759"/>
<dbReference type="AlphaFoldDB" id="A0A5C3QDS6"/>
<comment type="cofactor">
    <cofactor evidence="1">
        <name>Fe(2+)</name>
        <dbReference type="ChEBI" id="CHEBI:29033"/>
    </cofactor>
</comment>
<evidence type="ECO:0000256" key="6">
    <source>
        <dbReference type="ARBA" id="ARBA00023004"/>
    </source>
</evidence>
<feature type="domain" description="TauD/TfdA-like" evidence="7">
    <location>
        <begin position="146"/>
        <end position="392"/>
    </location>
</feature>
<dbReference type="Proteomes" id="UP000305067">
    <property type="component" value="Unassembled WGS sequence"/>
</dbReference>
<dbReference type="InterPro" id="IPR038492">
    <property type="entry name" value="GBBH-like_N_sf"/>
</dbReference>
<evidence type="ECO:0000259" key="7">
    <source>
        <dbReference type="Pfam" id="PF02668"/>
    </source>
</evidence>
<dbReference type="Gene3D" id="3.60.130.10">
    <property type="entry name" value="Clavaminate synthase-like"/>
    <property type="match status" value="1"/>
</dbReference>
<evidence type="ECO:0000256" key="5">
    <source>
        <dbReference type="ARBA" id="ARBA00023002"/>
    </source>
</evidence>
<name>A0A5C3QDS6_9AGAR</name>
<dbReference type="GO" id="GO:0016706">
    <property type="term" value="F:2-oxoglutarate-dependent dioxygenase activity"/>
    <property type="evidence" value="ECO:0007669"/>
    <property type="project" value="UniProtKB-ARBA"/>
</dbReference>
<sequence>MHRLSLRSRFTSTLLRRKFSNFTVSDTAITLPALNGGASFPHIWLRDSCQSDTCIHPTTRQKVHRTSDIPLDIKPVPNGVSISENDNDLVIDWTDGHRSSFSKEFLERHADPVKLNAFHGHIYPKSWAPEELTDDLYQTYETLQRPDGLFRAIKQLSERGLLFITGVPNVETSDEKCELNTLANKFGELRETIYGRVWDVRNVRNSTNVAYTNLDLGFHIDLLHFANPPRYQVLHCVRNKVTGGSSIFVDALRAAEILNQESPSDFDILASTPVPFQYINNGHHTHYEHPTIELDTHPSTNTEERVIKHINYSPPFQAPLLLSTPPSFYSAFKRFTEVLNDPKNTFTYLLKEGDAVLFDNRRVLHARTAFQDIEEDDTLPVGQTNRWLKGCYFEGDAMWDKARMLRKA</sequence>
<evidence type="ECO:0000256" key="2">
    <source>
        <dbReference type="ARBA" id="ARBA00008654"/>
    </source>
</evidence>
<dbReference type="PANTHER" id="PTHR10696:SF25">
    <property type="entry name" value="OXIDOREDUCTASE AIM17-RELATED"/>
    <property type="match status" value="1"/>
</dbReference>
<dbReference type="GO" id="GO:0045329">
    <property type="term" value="P:carnitine biosynthetic process"/>
    <property type="evidence" value="ECO:0007669"/>
    <property type="project" value="TreeGrafter"/>
</dbReference>
<dbReference type="PANTHER" id="PTHR10696">
    <property type="entry name" value="GAMMA-BUTYROBETAINE HYDROXYLASE-RELATED"/>
    <property type="match status" value="1"/>
</dbReference>
<organism evidence="9 10">
    <name type="scientific">Pterulicium gracile</name>
    <dbReference type="NCBI Taxonomy" id="1884261"/>
    <lineage>
        <taxon>Eukaryota</taxon>
        <taxon>Fungi</taxon>
        <taxon>Dikarya</taxon>
        <taxon>Basidiomycota</taxon>
        <taxon>Agaricomycotina</taxon>
        <taxon>Agaricomycetes</taxon>
        <taxon>Agaricomycetidae</taxon>
        <taxon>Agaricales</taxon>
        <taxon>Pleurotineae</taxon>
        <taxon>Pterulaceae</taxon>
        <taxon>Pterulicium</taxon>
    </lineage>
</organism>
<keyword evidence="6" id="KW-0408">Iron</keyword>
<dbReference type="Pfam" id="PF06155">
    <property type="entry name" value="GBBH-like_N"/>
    <property type="match status" value="1"/>
</dbReference>
<dbReference type="InterPro" id="IPR050411">
    <property type="entry name" value="AlphaKG_dependent_hydroxylases"/>
</dbReference>
<evidence type="ECO:0000313" key="9">
    <source>
        <dbReference type="EMBL" id="TFK99841.1"/>
    </source>
</evidence>
<dbReference type="InterPro" id="IPR010376">
    <property type="entry name" value="GBBH-like_N"/>
</dbReference>
<evidence type="ECO:0000259" key="8">
    <source>
        <dbReference type="Pfam" id="PF06155"/>
    </source>
</evidence>
<reference evidence="9 10" key="1">
    <citation type="journal article" date="2019" name="Nat. Ecol. Evol.">
        <title>Megaphylogeny resolves global patterns of mushroom evolution.</title>
        <authorList>
            <person name="Varga T."/>
            <person name="Krizsan K."/>
            <person name="Foldi C."/>
            <person name="Dima B."/>
            <person name="Sanchez-Garcia M."/>
            <person name="Sanchez-Ramirez S."/>
            <person name="Szollosi G.J."/>
            <person name="Szarkandi J.G."/>
            <person name="Papp V."/>
            <person name="Albert L."/>
            <person name="Andreopoulos W."/>
            <person name="Angelini C."/>
            <person name="Antonin V."/>
            <person name="Barry K.W."/>
            <person name="Bougher N.L."/>
            <person name="Buchanan P."/>
            <person name="Buyck B."/>
            <person name="Bense V."/>
            <person name="Catcheside P."/>
            <person name="Chovatia M."/>
            <person name="Cooper J."/>
            <person name="Damon W."/>
            <person name="Desjardin D."/>
            <person name="Finy P."/>
            <person name="Geml J."/>
            <person name="Haridas S."/>
            <person name="Hughes K."/>
            <person name="Justo A."/>
            <person name="Karasinski D."/>
            <person name="Kautmanova I."/>
            <person name="Kiss B."/>
            <person name="Kocsube S."/>
            <person name="Kotiranta H."/>
            <person name="LaButti K.M."/>
            <person name="Lechner B.E."/>
            <person name="Liimatainen K."/>
            <person name="Lipzen A."/>
            <person name="Lukacs Z."/>
            <person name="Mihaltcheva S."/>
            <person name="Morgado L.N."/>
            <person name="Niskanen T."/>
            <person name="Noordeloos M.E."/>
            <person name="Ohm R.A."/>
            <person name="Ortiz-Santana B."/>
            <person name="Ovrebo C."/>
            <person name="Racz N."/>
            <person name="Riley R."/>
            <person name="Savchenko A."/>
            <person name="Shiryaev A."/>
            <person name="Soop K."/>
            <person name="Spirin V."/>
            <person name="Szebenyi C."/>
            <person name="Tomsovsky M."/>
            <person name="Tulloss R.E."/>
            <person name="Uehling J."/>
            <person name="Grigoriev I.V."/>
            <person name="Vagvolgyi C."/>
            <person name="Papp T."/>
            <person name="Martin F.M."/>
            <person name="Miettinen O."/>
            <person name="Hibbett D.S."/>
            <person name="Nagy L.G."/>
        </authorList>
    </citation>
    <scope>NUCLEOTIDE SEQUENCE [LARGE SCALE GENOMIC DNA]</scope>
    <source>
        <strain evidence="9 10">CBS 309.79</strain>
    </source>
</reference>
<keyword evidence="5" id="KW-0560">Oxidoreductase</keyword>
<accession>A0A5C3QDS6</accession>
<evidence type="ECO:0000256" key="1">
    <source>
        <dbReference type="ARBA" id="ARBA00001954"/>
    </source>
</evidence>
<keyword evidence="10" id="KW-1185">Reference proteome</keyword>
<keyword evidence="3" id="KW-0479">Metal-binding</keyword>
<feature type="domain" description="Gamma-butyrobetaine hydroxylase-like N-terminal" evidence="8">
    <location>
        <begin position="38"/>
        <end position="106"/>
    </location>
</feature>
<comment type="similarity">
    <text evidence="2">Belongs to the gamma-BBH/TMLD family.</text>
</comment>